<keyword evidence="4 8" id="KW-0808">Transferase</keyword>
<dbReference type="EMBL" id="SOHY01000102">
    <property type="protein sequence ID" value="TEU02893.1"/>
    <property type="molecule type" value="Genomic_DNA"/>
</dbReference>
<dbReference type="GO" id="GO:0004349">
    <property type="term" value="F:glutamate 5-kinase activity"/>
    <property type="evidence" value="ECO:0007669"/>
    <property type="project" value="UniProtKB-UniRule"/>
</dbReference>
<dbReference type="PANTHER" id="PTHR43654">
    <property type="entry name" value="GLUTAMATE 5-KINASE"/>
    <property type="match status" value="1"/>
</dbReference>
<evidence type="ECO:0000256" key="4">
    <source>
        <dbReference type="ARBA" id="ARBA00022679"/>
    </source>
</evidence>
<dbReference type="GO" id="GO:0005829">
    <property type="term" value="C:cytosol"/>
    <property type="evidence" value="ECO:0007669"/>
    <property type="project" value="TreeGrafter"/>
</dbReference>
<evidence type="ECO:0000256" key="5">
    <source>
        <dbReference type="ARBA" id="ARBA00022741"/>
    </source>
</evidence>
<evidence type="ECO:0000259" key="9">
    <source>
        <dbReference type="SMART" id="SM00359"/>
    </source>
</evidence>
<dbReference type="SUPFAM" id="SSF53633">
    <property type="entry name" value="Carbamate kinase-like"/>
    <property type="match status" value="1"/>
</dbReference>
<evidence type="ECO:0000313" key="11">
    <source>
        <dbReference type="Proteomes" id="UP000316674"/>
    </source>
</evidence>
<dbReference type="PIRSF" id="PIRSF000729">
    <property type="entry name" value="GK"/>
    <property type="match status" value="1"/>
</dbReference>
<dbReference type="GO" id="GO:0005524">
    <property type="term" value="F:ATP binding"/>
    <property type="evidence" value="ECO:0007669"/>
    <property type="project" value="UniProtKB-KW"/>
</dbReference>
<keyword evidence="5 8" id="KW-0547">Nucleotide-binding</keyword>
<dbReference type="Gene3D" id="3.40.1160.10">
    <property type="entry name" value="Acetylglutamate kinase-like"/>
    <property type="match status" value="2"/>
</dbReference>
<protein>
    <recommendedName>
        <fullName evidence="8">Glutamate 5-kinase</fullName>
        <ecNumber evidence="8">2.7.2.11</ecNumber>
    </recommendedName>
    <alternativeName>
        <fullName evidence="8">Gamma-glutamyl kinase</fullName>
        <shortName evidence="8">GK</shortName>
    </alternativeName>
</protein>
<feature type="binding site" evidence="8">
    <location>
        <position position="56"/>
    </location>
    <ligand>
        <name>substrate</name>
    </ligand>
</feature>
<reference evidence="10 11" key="1">
    <citation type="submission" date="2019-03" db="EMBL/GenBank/DDBJ databases">
        <title>Metabolic potential of uncultured bacteria and archaea associated with petroleum seepage in deep-sea sediments.</title>
        <authorList>
            <person name="Dong X."/>
            <person name="Hubert C."/>
        </authorList>
    </citation>
    <scope>NUCLEOTIDE SEQUENCE [LARGE SCALE GENOMIC DNA]</scope>
    <source>
        <strain evidence="10">E26_bin6</strain>
    </source>
</reference>
<feature type="binding site" evidence="8">
    <location>
        <position position="16"/>
    </location>
    <ligand>
        <name>ATP</name>
        <dbReference type="ChEBI" id="CHEBI:30616"/>
    </ligand>
</feature>
<dbReference type="InterPro" id="IPR036974">
    <property type="entry name" value="PUA_sf"/>
</dbReference>
<keyword evidence="6 8" id="KW-0418">Kinase</keyword>
<dbReference type="InterPro" id="IPR015947">
    <property type="entry name" value="PUA-like_sf"/>
</dbReference>
<dbReference type="GO" id="GO:0003723">
    <property type="term" value="F:RNA binding"/>
    <property type="evidence" value="ECO:0007669"/>
    <property type="project" value="InterPro"/>
</dbReference>
<evidence type="ECO:0000256" key="7">
    <source>
        <dbReference type="ARBA" id="ARBA00022840"/>
    </source>
</evidence>
<dbReference type="AlphaFoldDB" id="A0A523ZGK5"/>
<dbReference type="Proteomes" id="UP000316674">
    <property type="component" value="Unassembled WGS sequence"/>
</dbReference>
<dbReference type="Gene3D" id="2.30.130.10">
    <property type="entry name" value="PUA domain"/>
    <property type="match status" value="1"/>
</dbReference>
<dbReference type="PANTHER" id="PTHR43654:SF1">
    <property type="entry name" value="ISOPENTENYL PHOSPHATE KINASE"/>
    <property type="match status" value="1"/>
</dbReference>
<dbReference type="InterPro" id="IPR002478">
    <property type="entry name" value="PUA"/>
</dbReference>
<dbReference type="Pfam" id="PF00696">
    <property type="entry name" value="AA_kinase"/>
    <property type="match status" value="1"/>
</dbReference>
<dbReference type="GO" id="GO:0055129">
    <property type="term" value="P:L-proline biosynthetic process"/>
    <property type="evidence" value="ECO:0007669"/>
    <property type="project" value="UniProtKB-UniRule"/>
</dbReference>
<comment type="function">
    <text evidence="8">Catalyzes the transfer of a phosphate group to glutamate to form L-glutamate 5-phosphate.</text>
</comment>
<keyword evidence="3 8" id="KW-0641">Proline biosynthesis</keyword>
<dbReference type="HAMAP" id="MF_00456">
    <property type="entry name" value="ProB"/>
    <property type="match status" value="1"/>
</dbReference>
<feature type="domain" description="PUA" evidence="9">
    <location>
        <begin position="282"/>
        <end position="365"/>
    </location>
</feature>
<keyword evidence="7 8" id="KW-0067">ATP-binding</keyword>
<sequence length="373" mass="40999">MDRDTIIASANRITIKVGSSLLLKEKGDLDLHFLERLSQNIAALISKGKEVILVSSGAIGLGRQELNIRKRSNSISFKQTLASIGQARLMNIYYRLFQQYNLLVGQILLSGVDLSRRSSYLNARNTFLTLLKFKIIPVVNENDTVAVEEIKFGDNDTLSALVAGLVDANLLIIFSDIEGLYTSDPRTNSEAKLIKEVDDIDEKIEKISLSASIEGRVGGMQTKIKAAKIATRSGIPVIIGGGERNFLGRIFAGEERGTLFLPKKDGLTSRKKWIAYAHLLAGTIVVDDGAKRALIVEGKSLLAAGIIEITGNFQVGDSVSLLDMNSEEFARGIVHYSSKELKKIKGTKSSLIEKQLGYKYYDEVVHRDNLVIL</sequence>
<dbReference type="InterPro" id="IPR041739">
    <property type="entry name" value="G5K_ProB"/>
</dbReference>
<dbReference type="InterPro" id="IPR036393">
    <property type="entry name" value="AceGlu_kinase-like_sf"/>
</dbReference>
<evidence type="ECO:0000256" key="1">
    <source>
        <dbReference type="ARBA" id="ARBA00022490"/>
    </source>
</evidence>
<proteinExistence type="inferred from homology"/>
<dbReference type="FunFam" id="2.30.130.10:FF:000007">
    <property type="entry name" value="Glutamate 5-kinase"/>
    <property type="match status" value="1"/>
</dbReference>
<dbReference type="Pfam" id="PF01472">
    <property type="entry name" value="PUA"/>
    <property type="match status" value="1"/>
</dbReference>
<comment type="catalytic activity">
    <reaction evidence="8">
        <text>L-glutamate + ATP = L-glutamyl 5-phosphate + ADP</text>
        <dbReference type="Rhea" id="RHEA:14877"/>
        <dbReference type="ChEBI" id="CHEBI:29985"/>
        <dbReference type="ChEBI" id="CHEBI:30616"/>
        <dbReference type="ChEBI" id="CHEBI:58274"/>
        <dbReference type="ChEBI" id="CHEBI:456216"/>
        <dbReference type="EC" id="2.7.2.11"/>
    </reaction>
</comment>
<dbReference type="FunFam" id="3.40.1160.10:FF:000018">
    <property type="entry name" value="Glutamate 5-kinase"/>
    <property type="match status" value="1"/>
</dbReference>
<comment type="caution">
    <text evidence="8">Lacks conserved residue(s) required for the propagation of feature annotation.</text>
</comment>
<dbReference type="InterPro" id="IPR005715">
    <property type="entry name" value="Glu_5kinase/COase_Synthase"/>
</dbReference>
<dbReference type="UniPathway" id="UPA00098">
    <property type="reaction ID" value="UER00359"/>
</dbReference>
<dbReference type="CDD" id="cd21157">
    <property type="entry name" value="PUA_G5K"/>
    <property type="match status" value="1"/>
</dbReference>
<evidence type="ECO:0000256" key="2">
    <source>
        <dbReference type="ARBA" id="ARBA00022605"/>
    </source>
</evidence>
<keyword evidence="2 8" id="KW-0028">Amino-acid biosynthesis</keyword>
<feature type="binding site" evidence="8">
    <location>
        <position position="143"/>
    </location>
    <ligand>
        <name>substrate</name>
    </ligand>
</feature>
<dbReference type="PRINTS" id="PR00474">
    <property type="entry name" value="GLU5KINASE"/>
</dbReference>
<organism evidence="10 11">
    <name type="scientific">Aerophobetes bacterium</name>
    <dbReference type="NCBI Taxonomy" id="2030807"/>
    <lineage>
        <taxon>Bacteria</taxon>
        <taxon>Candidatus Aerophobota</taxon>
    </lineage>
</organism>
<evidence type="ECO:0000256" key="8">
    <source>
        <dbReference type="HAMAP-Rule" id="MF_00456"/>
    </source>
</evidence>
<comment type="similarity">
    <text evidence="8">Belongs to the glutamate 5-kinase family.</text>
</comment>
<dbReference type="CDD" id="cd04242">
    <property type="entry name" value="AAK_G5K_ProB"/>
    <property type="match status" value="1"/>
</dbReference>
<name>A0A523ZGK5_UNCAE</name>
<feature type="binding site" evidence="8">
    <location>
        <position position="155"/>
    </location>
    <ligand>
        <name>substrate</name>
    </ligand>
</feature>
<dbReference type="NCBIfam" id="TIGR01027">
    <property type="entry name" value="proB"/>
    <property type="match status" value="1"/>
</dbReference>
<comment type="subcellular location">
    <subcellularLocation>
        <location evidence="8">Cytoplasm</location>
    </subcellularLocation>
</comment>
<dbReference type="InterPro" id="IPR001057">
    <property type="entry name" value="Glu/AcGlu_kinase"/>
</dbReference>
<comment type="pathway">
    <text evidence="8">Amino-acid biosynthesis; L-proline biosynthesis; L-glutamate 5-semialdehyde from L-glutamate: step 1/2.</text>
</comment>
<evidence type="ECO:0000313" key="10">
    <source>
        <dbReference type="EMBL" id="TEU02893.1"/>
    </source>
</evidence>
<comment type="caution">
    <text evidence="10">The sequence shown here is derived from an EMBL/GenBank/DDBJ whole genome shotgun (WGS) entry which is preliminary data.</text>
</comment>
<dbReference type="InterPro" id="IPR001048">
    <property type="entry name" value="Asp/Glu/Uridylate_kinase"/>
</dbReference>
<gene>
    <name evidence="8 10" type="primary">proB</name>
    <name evidence="10" type="ORF">E3I16_01655</name>
</gene>
<dbReference type="SUPFAM" id="SSF88697">
    <property type="entry name" value="PUA domain-like"/>
    <property type="match status" value="1"/>
</dbReference>
<evidence type="ECO:0000256" key="3">
    <source>
        <dbReference type="ARBA" id="ARBA00022650"/>
    </source>
</evidence>
<feature type="binding site" evidence="8">
    <location>
        <begin position="175"/>
        <end position="176"/>
    </location>
    <ligand>
        <name>ATP</name>
        <dbReference type="ChEBI" id="CHEBI:30616"/>
    </ligand>
</feature>
<dbReference type="SMART" id="SM00359">
    <property type="entry name" value="PUA"/>
    <property type="match status" value="1"/>
</dbReference>
<dbReference type="InterPro" id="IPR011529">
    <property type="entry name" value="Glu_5kinase"/>
</dbReference>
<keyword evidence="1 8" id="KW-0963">Cytoplasm</keyword>
<dbReference type="EC" id="2.7.2.11" evidence="8"/>
<accession>A0A523ZGK5</accession>
<evidence type="ECO:0000256" key="6">
    <source>
        <dbReference type="ARBA" id="ARBA00022777"/>
    </source>
</evidence>
<dbReference type="PROSITE" id="PS50890">
    <property type="entry name" value="PUA"/>
    <property type="match status" value="1"/>
</dbReference>